<dbReference type="InterPro" id="IPR038610">
    <property type="entry name" value="FliK-like_C_sf"/>
</dbReference>
<sequence length="496" mass="50662">MLDIMLKGMPSGASAGSKNGSLANAMNGLQQGHGKGQKLGGAAPADQVQQLQFIDVLRNQPGQPGQPGQPEVPITLPGVLPGILPGETTGKVPGEAPVIAQPVDITPELPIDEVIAEPLPGDPEYALPLPQQLNDPNLSGQSVQAPTAQATATTNGAALSASHAQAIATPATAAATQGANLAHDSQAGARLTSEATAAGNGTSGVFAGVSATQTVQVASNSPLMAALERIQQAHAQVARINTTANGSQAQANETPLTQLDSRAQINTATMTSVAPLISATAQAQGQPSSLNATSATNAAATSGMVIGASEGLTGVATAEANAAQLAAQMNAQAMTQTASSQATPQGALTAPLATPAWQAQLSQQVGEQVNQLVNMRFHGDQVVRLRLHPAELGPLMITMKVEDQAAQLQFMSNHSQVRQAVEQALPQLRELLAEQGIDLNESSVSDHGQQEQQTASRENNATQGSETSQLADNSADIPVENEVQLQVGPGRVDLFA</sequence>
<feature type="domain" description="Flagellar hook-length control protein-like C-terminal" evidence="2">
    <location>
        <begin position="379"/>
        <end position="453"/>
    </location>
</feature>
<feature type="compositionally biased region" description="Polar residues" evidence="1">
    <location>
        <begin position="14"/>
        <end position="24"/>
    </location>
</feature>
<dbReference type="Gene3D" id="3.30.750.140">
    <property type="match status" value="1"/>
</dbReference>
<feature type="compositionally biased region" description="Low complexity" evidence="1">
    <location>
        <begin position="145"/>
        <end position="156"/>
    </location>
</feature>
<dbReference type="InterPro" id="IPR052563">
    <property type="entry name" value="FliK"/>
</dbReference>
<protein>
    <recommendedName>
        <fullName evidence="2">Flagellar hook-length control protein-like C-terminal domain-containing protein</fullName>
    </recommendedName>
</protein>
<evidence type="ECO:0000313" key="3">
    <source>
        <dbReference type="EMBL" id="RUO19234.1"/>
    </source>
</evidence>
<comment type="caution">
    <text evidence="3">The sequence shown here is derived from an EMBL/GenBank/DDBJ whole genome shotgun (WGS) entry which is preliminary data.</text>
</comment>
<name>A0A432VSB5_9GAMM</name>
<dbReference type="CDD" id="cd17470">
    <property type="entry name" value="T3SS_Flik_C"/>
    <property type="match status" value="1"/>
</dbReference>
<dbReference type="OrthoDB" id="1792985at2"/>
<feature type="region of interest" description="Disordered" evidence="1">
    <location>
        <begin position="1"/>
        <end position="43"/>
    </location>
</feature>
<dbReference type="InterPro" id="IPR021136">
    <property type="entry name" value="Flagellar_hook_control-like_C"/>
</dbReference>
<reference evidence="3 4" key="1">
    <citation type="journal article" date="2011" name="Front. Microbiol.">
        <title>Genomic signatures of strain selection and enhancement in Bacillus atrophaeus var. globigii, a historical biowarfare simulant.</title>
        <authorList>
            <person name="Gibbons H.S."/>
            <person name="Broomall S.M."/>
            <person name="McNew L.A."/>
            <person name="Daligault H."/>
            <person name="Chapman C."/>
            <person name="Bruce D."/>
            <person name="Karavis M."/>
            <person name="Krepps M."/>
            <person name="McGregor P.A."/>
            <person name="Hong C."/>
            <person name="Park K.H."/>
            <person name="Akmal A."/>
            <person name="Feldman A."/>
            <person name="Lin J.S."/>
            <person name="Chang W.E."/>
            <person name="Higgs B.W."/>
            <person name="Demirev P."/>
            <person name="Lindquist J."/>
            <person name="Liem A."/>
            <person name="Fochler E."/>
            <person name="Read T.D."/>
            <person name="Tapia R."/>
            <person name="Johnson S."/>
            <person name="Bishop-Lilly K.A."/>
            <person name="Detter C."/>
            <person name="Han C."/>
            <person name="Sozhamannan S."/>
            <person name="Rosenzweig C.N."/>
            <person name="Skowronski E.W."/>
        </authorList>
    </citation>
    <scope>NUCLEOTIDE SEQUENCE [LARGE SCALE GENOMIC DNA]</scope>
    <source>
        <strain evidence="3 4">AK5</strain>
    </source>
</reference>
<accession>A0A432VSB5</accession>
<dbReference type="Proteomes" id="UP000288212">
    <property type="component" value="Unassembled WGS sequence"/>
</dbReference>
<dbReference type="PANTHER" id="PTHR37533">
    <property type="entry name" value="FLAGELLAR HOOK-LENGTH CONTROL PROTEIN"/>
    <property type="match status" value="1"/>
</dbReference>
<feature type="region of interest" description="Disordered" evidence="1">
    <location>
        <begin position="442"/>
        <end position="483"/>
    </location>
</feature>
<evidence type="ECO:0000259" key="2">
    <source>
        <dbReference type="Pfam" id="PF02120"/>
    </source>
</evidence>
<feature type="region of interest" description="Disordered" evidence="1">
    <location>
        <begin position="133"/>
        <end position="156"/>
    </location>
</feature>
<evidence type="ECO:0000256" key="1">
    <source>
        <dbReference type="SAM" id="MobiDB-lite"/>
    </source>
</evidence>
<gene>
    <name evidence="3" type="ORF">CWE06_09380</name>
</gene>
<feature type="compositionally biased region" description="Polar residues" evidence="1">
    <location>
        <begin position="442"/>
        <end position="472"/>
    </location>
</feature>
<evidence type="ECO:0000313" key="4">
    <source>
        <dbReference type="Proteomes" id="UP000288212"/>
    </source>
</evidence>
<dbReference type="EMBL" id="PIPI01000006">
    <property type="protein sequence ID" value="RUO19234.1"/>
    <property type="molecule type" value="Genomic_DNA"/>
</dbReference>
<dbReference type="RefSeq" id="WP_126793438.1">
    <property type="nucleotide sequence ID" value="NZ_PIPI01000006.1"/>
</dbReference>
<organism evidence="3 4">
    <name type="scientific">Aliidiomarina haloalkalitolerans</name>
    <dbReference type="NCBI Taxonomy" id="859059"/>
    <lineage>
        <taxon>Bacteria</taxon>
        <taxon>Pseudomonadati</taxon>
        <taxon>Pseudomonadota</taxon>
        <taxon>Gammaproteobacteria</taxon>
        <taxon>Alteromonadales</taxon>
        <taxon>Idiomarinaceae</taxon>
        <taxon>Aliidiomarina</taxon>
    </lineage>
</organism>
<dbReference type="Pfam" id="PF02120">
    <property type="entry name" value="Flg_hook"/>
    <property type="match status" value="1"/>
</dbReference>
<proteinExistence type="predicted"/>
<dbReference type="PANTHER" id="PTHR37533:SF2">
    <property type="entry name" value="FLAGELLAR HOOK-LENGTH CONTROL PROTEIN"/>
    <property type="match status" value="1"/>
</dbReference>
<keyword evidence="4" id="KW-1185">Reference proteome</keyword>
<dbReference type="AlphaFoldDB" id="A0A432VSB5"/>